<protein>
    <submittedName>
        <fullName evidence="1">Uncharacterized protein</fullName>
    </submittedName>
</protein>
<organism evidence="1 2">
    <name type="scientific">Natronocella acetinitrilica</name>
    <dbReference type="NCBI Taxonomy" id="414046"/>
    <lineage>
        <taxon>Bacteria</taxon>
        <taxon>Pseudomonadati</taxon>
        <taxon>Pseudomonadota</taxon>
        <taxon>Gammaproteobacteria</taxon>
        <taxon>Chromatiales</taxon>
        <taxon>Ectothiorhodospiraceae</taxon>
        <taxon>Natronocella</taxon>
    </lineage>
</organism>
<dbReference type="Proteomes" id="UP001205843">
    <property type="component" value="Unassembled WGS sequence"/>
</dbReference>
<dbReference type="RefSeq" id="WP_253476685.1">
    <property type="nucleotide sequence ID" value="NZ_JALJXV010000003.1"/>
</dbReference>
<dbReference type="EMBL" id="JALJXV010000003">
    <property type="protein sequence ID" value="MCP1674580.1"/>
    <property type="molecule type" value="Genomic_DNA"/>
</dbReference>
<gene>
    <name evidence="1" type="ORF">J2T57_001682</name>
</gene>
<reference evidence="1" key="1">
    <citation type="submission" date="2022-03" db="EMBL/GenBank/DDBJ databases">
        <title>Genomic Encyclopedia of Type Strains, Phase III (KMG-III): the genomes of soil and plant-associated and newly described type strains.</title>
        <authorList>
            <person name="Whitman W."/>
        </authorList>
    </citation>
    <scope>NUCLEOTIDE SEQUENCE</scope>
    <source>
        <strain evidence="1">ANL 6-2</strain>
    </source>
</reference>
<dbReference type="AlphaFoldDB" id="A0AAE3G2J8"/>
<proteinExistence type="predicted"/>
<sequence length="57" mass="6140">MPNVTAPRLRALDASGLLLEASREDAERMGAMEDDAMSEADALDAAIAYDEDAEEVR</sequence>
<accession>A0AAE3G2J8</accession>
<evidence type="ECO:0000313" key="2">
    <source>
        <dbReference type="Proteomes" id="UP001205843"/>
    </source>
</evidence>
<name>A0AAE3G2J8_9GAMM</name>
<keyword evidence="2" id="KW-1185">Reference proteome</keyword>
<comment type="caution">
    <text evidence="1">The sequence shown here is derived from an EMBL/GenBank/DDBJ whole genome shotgun (WGS) entry which is preliminary data.</text>
</comment>
<evidence type="ECO:0000313" key="1">
    <source>
        <dbReference type="EMBL" id="MCP1674580.1"/>
    </source>
</evidence>